<sequence length="248" mass="27087">MSFSLGSFFGYGQSSAPAPANNQQGAQGQGGQQSPQQQQQQQQAQNNPVPATGSEQGMGAGQKSDKPSGLDLLGQLFQNDNQQADGQAPAFSIPSEKLTEAASKMDFGQSIPQEALQRLQSGDMSALPDILNSFGRQVYQVAMQHNMAVTGQYLNSRFDHENGKLRGSLRQEVIGSQLNVSDLPGPAQAMFRNIAQQAASKFPDKTAQEIESYTWEIFQGISNAFNRDAQRAEQSKPRPIDYDEYFFK</sequence>
<reference evidence="2 3" key="1">
    <citation type="journal article" date="2016" name="Appl. Environ. Microbiol.">
        <title>Genomic and Transcriptional Mapping of PaMx41, Archetype of a New Lineage of Bacteriophages Infecting Pseudomonas aeruginosa.</title>
        <authorList>
            <person name="Cruz-Plancarte I."/>
            <person name="Cazares A."/>
            <person name="Guarneros G."/>
        </authorList>
    </citation>
    <scope>NUCLEOTIDE SEQUENCE [LARGE SCALE GENOMIC DNA]</scope>
</reference>
<accession>A0A1C8HQ37</accession>
<evidence type="ECO:0000313" key="2">
    <source>
        <dbReference type="EMBL" id="ANA48973.1"/>
    </source>
</evidence>
<dbReference type="EMBL" id="KU884563">
    <property type="protein sequence ID" value="ANA48973.1"/>
    <property type="molecule type" value="Genomic_DNA"/>
</dbReference>
<feature type="compositionally biased region" description="Low complexity" evidence="1">
    <location>
        <begin position="17"/>
        <end position="48"/>
    </location>
</feature>
<keyword evidence="3" id="KW-1185">Reference proteome</keyword>
<organism evidence="2 3">
    <name type="scientific">Pseudomonas phage PaMx41</name>
    <dbReference type="NCBI Taxonomy" id="1815976"/>
    <lineage>
        <taxon>Viruses</taxon>
        <taxon>Duplodnaviria</taxon>
        <taxon>Heunggongvirae</taxon>
        <taxon>Uroviricota</taxon>
        <taxon>Caudoviricetes</taxon>
        <taxon>Fredfastierviridae</taxon>
        <taxon>Jamesmcgillvirus</taxon>
        <taxon>Jamesmcgillvirus PaMx41</taxon>
    </lineage>
</organism>
<evidence type="ECO:0000256" key="1">
    <source>
        <dbReference type="SAM" id="MobiDB-lite"/>
    </source>
</evidence>
<dbReference type="Proteomes" id="UP000230640">
    <property type="component" value="Segment"/>
</dbReference>
<name>A0A1C8HQ37_BPPP4</name>
<proteinExistence type="predicted"/>
<gene>
    <name evidence="2" type="ORF">PaMx41_ORF10</name>
</gene>
<evidence type="ECO:0000313" key="3">
    <source>
        <dbReference type="Proteomes" id="UP000230640"/>
    </source>
</evidence>
<feature type="region of interest" description="Disordered" evidence="1">
    <location>
        <begin position="1"/>
        <end position="72"/>
    </location>
</feature>
<protein>
    <submittedName>
        <fullName evidence="2">Structural protein</fullName>
    </submittedName>
</protein>